<keyword evidence="1" id="KW-0175">Coiled coil</keyword>
<evidence type="ECO:0000313" key="5">
    <source>
        <dbReference type="Proteomes" id="UP001525968"/>
    </source>
</evidence>
<evidence type="ECO:0000313" key="4">
    <source>
        <dbReference type="EMBL" id="MCT9809222.1"/>
    </source>
</evidence>
<name>A0ABT2PIX1_9BURK</name>
<evidence type="ECO:0000256" key="3">
    <source>
        <dbReference type="SAM" id="SignalP"/>
    </source>
</evidence>
<gene>
    <name evidence="4" type="ORF">N0K08_01115</name>
</gene>
<evidence type="ECO:0000256" key="1">
    <source>
        <dbReference type="SAM" id="Coils"/>
    </source>
</evidence>
<reference evidence="4 5" key="1">
    <citation type="submission" date="2022-09" db="EMBL/GenBank/DDBJ databases">
        <title>Draft genome of isolate Be4.</title>
        <authorList>
            <person name="Sanchez-Castro I."/>
            <person name="Martinez-Rodriguez P."/>
            <person name="Descostes M."/>
            <person name="Merroun M."/>
        </authorList>
    </citation>
    <scope>NUCLEOTIDE SEQUENCE [LARGE SCALE GENOMIC DNA]</scope>
    <source>
        <strain evidence="4 5">Be4</strain>
    </source>
</reference>
<feature type="coiled-coil region" evidence="1">
    <location>
        <begin position="88"/>
        <end position="151"/>
    </location>
</feature>
<keyword evidence="5" id="KW-1185">Reference proteome</keyword>
<dbReference type="RefSeq" id="WP_261498148.1">
    <property type="nucleotide sequence ID" value="NZ_JAODYH010000001.1"/>
</dbReference>
<feature type="compositionally biased region" description="Low complexity" evidence="2">
    <location>
        <begin position="60"/>
        <end position="76"/>
    </location>
</feature>
<feature type="chain" id="PRO_5046585517" evidence="3">
    <location>
        <begin position="19"/>
        <end position="165"/>
    </location>
</feature>
<sequence length="165" mass="17741">MKKMLVLLLPLWMSAAWSQNVIYRCGNEYTNNVSQAKERGCKPVEGGHVTVIHGGSLPAATPAPAAAAPRGNAPAASSVQRARDSDARAILQDELAKSQERLAQLELEYNNGTPQRSALELRNPQGYIERTAELKAQIARVTSDIAGLRREIARLPAASSDAPSN</sequence>
<comment type="caution">
    <text evidence="4">The sequence shown here is derived from an EMBL/GenBank/DDBJ whole genome shotgun (WGS) entry which is preliminary data.</text>
</comment>
<accession>A0ABT2PIX1</accession>
<keyword evidence="3" id="KW-0732">Signal</keyword>
<protein>
    <submittedName>
        <fullName evidence="4">Uncharacterized protein</fullName>
    </submittedName>
</protein>
<feature type="signal peptide" evidence="3">
    <location>
        <begin position="1"/>
        <end position="18"/>
    </location>
</feature>
<dbReference type="Proteomes" id="UP001525968">
    <property type="component" value="Unassembled WGS sequence"/>
</dbReference>
<evidence type="ECO:0000256" key="2">
    <source>
        <dbReference type="SAM" id="MobiDB-lite"/>
    </source>
</evidence>
<organism evidence="4 5">
    <name type="scientific">Acidovorax bellezanensis</name>
    <dbReference type="NCBI Taxonomy" id="2976702"/>
    <lineage>
        <taxon>Bacteria</taxon>
        <taxon>Pseudomonadati</taxon>
        <taxon>Pseudomonadota</taxon>
        <taxon>Betaproteobacteria</taxon>
        <taxon>Burkholderiales</taxon>
        <taxon>Comamonadaceae</taxon>
        <taxon>Acidovorax</taxon>
    </lineage>
</organism>
<proteinExistence type="predicted"/>
<dbReference type="EMBL" id="JAODYH010000001">
    <property type="protein sequence ID" value="MCT9809222.1"/>
    <property type="molecule type" value="Genomic_DNA"/>
</dbReference>
<feature type="region of interest" description="Disordered" evidence="2">
    <location>
        <begin position="60"/>
        <end position="85"/>
    </location>
</feature>